<name>A0A4R3QF07_RHISU</name>
<dbReference type="InterPro" id="IPR053714">
    <property type="entry name" value="Iso_Racemase_Enz_sf"/>
</dbReference>
<dbReference type="Proteomes" id="UP000294576">
    <property type="component" value="Unassembled WGS sequence"/>
</dbReference>
<sequence>MLGRKIKMTATIDIMTASRRPRLDERPLEKRVGLVILATDHTTEVDFHRMVASDCIGVYVSRIHYANPTTPENLLKMQPSLTMGAGLILPGEPLDAIMYSCTSASVVIGDDKVEAAIAAAKPGMPVVTPTAAAVKALRAFGAKRISILTPYIVETSRPMANYFAALGFEIDRFTCLGFTDDREMARIAPEEIEAIALDATAPGSDALFISCTALRAAQVAGRIERKIGKPVVTSNLATAWACLRHCGDDRPRPEIARLMTMPYPGD</sequence>
<dbReference type="Gene3D" id="3.40.50.12500">
    <property type="match status" value="1"/>
</dbReference>
<dbReference type="PANTHER" id="PTHR40267:SF1">
    <property type="entry name" value="BLR3294 PROTEIN"/>
    <property type="match status" value="1"/>
</dbReference>
<proteinExistence type="predicted"/>
<keyword evidence="1" id="KW-0413">Isomerase</keyword>
<dbReference type="Pfam" id="PF17645">
    <property type="entry name" value="Amdase"/>
    <property type="match status" value="1"/>
</dbReference>
<reference evidence="1 2" key="1">
    <citation type="submission" date="2019-03" db="EMBL/GenBank/DDBJ databases">
        <title>Genomic Encyclopedia of Type Strains, Phase IV (KMG-V): Genome sequencing to study the core and pangenomes of soil and plant-associated prokaryotes.</title>
        <authorList>
            <person name="Whitman W."/>
        </authorList>
    </citation>
    <scope>NUCLEOTIDE SEQUENCE [LARGE SCALE GENOMIC DNA]</scope>
    <source>
        <strain evidence="1 2">Hc14</strain>
    </source>
</reference>
<dbReference type="InterPro" id="IPR014332">
    <property type="entry name" value="Ectoine_EutA"/>
</dbReference>
<evidence type="ECO:0000313" key="2">
    <source>
        <dbReference type="Proteomes" id="UP000294576"/>
    </source>
</evidence>
<accession>A0A4R3QF07</accession>
<dbReference type="NCBIfam" id="TIGR02990">
    <property type="entry name" value="ectoine_eutA"/>
    <property type="match status" value="1"/>
</dbReference>
<dbReference type="AlphaFoldDB" id="A0A4R3QF07"/>
<dbReference type="InterPro" id="IPR026286">
    <property type="entry name" value="MaiA/AMDase"/>
</dbReference>
<dbReference type="PANTHER" id="PTHR40267">
    <property type="entry name" value="BLR3294 PROTEIN"/>
    <property type="match status" value="1"/>
</dbReference>
<gene>
    <name evidence="1" type="ORF">EV132_101332</name>
</gene>
<dbReference type="EMBL" id="SMBH01000001">
    <property type="protein sequence ID" value="TCU20268.1"/>
    <property type="molecule type" value="Genomic_DNA"/>
</dbReference>
<dbReference type="PIRSF" id="PIRSF015736">
    <property type="entry name" value="MI"/>
    <property type="match status" value="1"/>
</dbReference>
<protein>
    <submittedName>
        <fullName evidence="1">Maleate isomerase</fullName>
    </submittedName>
</protein>
<dbReference type="GO" id="GO:0016853">
    <property type="term" value="F:isomerase activity"/>
    <property type="evidence" value="ECO:0007669"/>
    <property type="project" value="UniProtKB-KW"/>
</dbReference>
<organism evidence="1 2">
    <name type="scientific">Rhizobium sullae</name>
    <name type="common">Rhizobium hedysari</name>
    <dbReference type="NCBI Taxonomy" id="50338"/>
    <lineage>
        <taxon>Bacteria</taxon>
        <taxon>Pseudomonadati</taxon>
        <taxon>Pseudomonadota</taxon>
        <taxon>Alphaproteobacteria</taxon>
        <taxon>Hyphomicrobiales</taxon>
        <taxon>Rhizobiaceae</taxon>
        <taxon>Rhizobium/Agrobacterium group</taxon>
        <taxon>Rhizobium</taxon>
    </lineage>
</organism>
<comment type="caution">
    <text evidence="1">The sequence shown here is derived from an EMBL/GenBank/DDBJ whole genome shotgun (WGS) entry which is preliminary data.</text>
</comment>
<evidence type="ECO:0000313" key="1">
    <source>
        <dbReference type="EMBL" id="TCU20268.1"/>
    </source>
</evidence>